<dbReference type="Proteomes" id="UP000756132">
    <property type="component" value="Chromosome 8"/>
</dbReference>
<dbReference type="KEGG" id="ffu:CLAFUR5_11378"/>
<sequence>MAPSILRFPKPSSLLHFISLRTATEFINFTLLINKVTGFYGILAIFTGYHLNPLQLSHYIYCLVVLGLIMWLMPSIRRPDHPLKNVALAYVYVIDMVVSSVYTALFGTGWFLLLTQHLQEPGKDSPIGGGAMGGNTMDETAGFTDPEKNVSQVDVVAKPANGLFAGQDAIAYGHSQVAGGLGGAVLQSDSMTSIALLATFTIVRLYFCIIVLSYARGILRQHVASTSAQDGSYSDSSDPTMAESPFRVGREEGAGWKGKLGRIMVTLPSKRYWLGKEEGLTGQSEWERATSGRFESGRRPLRIKVPEGGLGERERRARSGTGPPAFAGKKVPE</sequence>
<dbReference type="GO" id="GO:0070916">
    <property type="term" value="C:inositol phosphoceramide synthase complex"/>
    <property type="evidence" value="ECO:0007669"/>
    <property type="project" value="TreeGrafter"/>
</dbReference>
<protein>
    <submittedName>
        <fullName evidence="3">Inositol phosphorylceramide synthase regulatory subunit kei1</fullName>
    </submittedName>
</protein>
<feature type="compositionally biased region" description="Polar residues" evidence="1">
    <location>
        <begin position="226"/>
        <end position="239"/>
    </location>
</feature>
<dbReference type="OrthoDB" id="3338076at2759"/>
<evidence type="ECO:0000313" key="4">
    <source>
        <dbReference type="Proteomes" id="UP000756132"/>
    </source>
</evidence>
<dbReference type="GO" id="GO:0070917">
    <property type="term" value="F:inositol phosphoceramide synthase regulator activity"/>
    <property type="evidence" value="ECO:0007669"/>
    <property type="project" value="InterPro"/>
</dbReference>
<dbReference type="PANTHER" id="PTHR28077:SF1">
    <property type="entry name" value="INOSITOL PHOSPHORYLCERAMIDE SYNTHASE REGULATORY SUBUNIT KEI1"/>
    <property type="match status" value="1"/>
</dbReference>
<keyword evidence="4" id="KW-1185">Reference proteome</keyword>
<accession>A0A9Q8PDN3</accession>
<evidence type="ECO:0000256" key="1">
    <source>
        <dbReference type="SAM" id="MobiDB-lite"/>
    </source>
</evidence>
<organism evidence="3 4">
    <name type="scientific">Passalora fulva</name>
    <name type="common">Tomato leaf mold</name>
    <name type="synonym">Cladosporium fulvum</name>
    <dbReference type="NCBI Taxonomy" id="5499"/>
    <lineage>
        <taxon>Eukaryota</taxon>
        <taxon>Fungi</taxon>
        <taxon>Dikarya</taxon>
        <taxon>Ascomycota</taxon>
        <taxon>Pezizomycotina</taxon>
        <taxon>Dothideomycetes</taxon>
        <taxon>Dothideomycetidae</taxon>
        <taxon>Mycosphaerellales</taxon>
        <taxon>Mycosphaerellaceae</taxon>
        <taxon>Fulvia</taxon>
    </lineage>
</organism>
<reference evidence="3" key="1">
    <citation type="submission" date="2021-12" db="EMBL/GenBank/DDBJ databases">
        <authorList>
            <person name="Zaccaron A."/>
            <person name="Stergiopoulos I."/>
        </authorList>
    </citation>
    <scope>NUCLEOTIDE SEQUENCE</scope>
    <source>
        <strain evidence="3">Race5_Kim</strain>
    </source>
</reference>
<dbReference type="InterPro" id="IPR013862">
    <property type="entry name" value="Kei1"/>
</dbReference>
<reference evidence="3" key="2">
    <citation type="journal article" date="2022" name="Microb. Genom.">
        <title>A chromosome-scale genome assembly of the tomato pathogen Cladosporium fulvum reveals a compartmentalized genome architecture and the presence of a dispensable chromosome.</title>
        <authorList>
            <person name="Zaccaron A.Z."/>
            <person name="Chen L.H."/>
            <person name="Samaras A."/>
            <person name="Stergiopoulos I."/>
        </authorList>
    </citation>
    <scope>NUCLEOTIDE SEQUENCE</scope>
    <source>
        <strain evidence="3">Race5_Kim</strain>
    </source>
</reference>
<dbReference type="EMBL" id="CP090170">
    <property type="protein sequence ID" value="UJO20539.1"/>
    <property type="molecule type" value="Genomic_DNA"/>
</dbReference>
<feature type="region of interest" description="Disordered" evidence="1">
    <location>
        <begin position="284"/>
        <end position="333"/>
    </location>
</feature>
<feature type="region of interest" description="Disordered" evidence="1">
    <location>
        <begin position="226"/>
        <end position="245"/>
    </location>
</feature>
<dbReference type="Pfam" id="PF08552">
    <property type="entry name" value="Kei1"/>
    <property type="match status" value="1"/>
</dbReference>
<dbReference type="GO" id="GO:0006673">
    <property type="term" value="P:inositol phosphoceramide metabolic process"/>
    <property type="evidence" value="ECO:0007669"/>
    <property type="project" value="InterPro"/>
</dbReference>
<keyword evidence="2" id="KW-0812">Transmembrane</keyword>
<feature type="transmembrane region" description="Helical" evidence="2">
    <location>
        <begin position="58"/>
        <end position="76"/>
    </location>
</feature>
<evidence type="ECO:0000256" key="2">
    <source>
        <dbReference type="SAM" id="Phobius"/>
    </source>
</evidence>
<name>A0A9Q8PDN3_PASFU</name>
<gene>
    <name evidence="3" type="ORF">CLAFUR5_11378</name>
</gene>
<dbReference type="GeneID" id="71991256"/>
<feature type="transmembrane region" description="Helical" evidence="2">
    <location>
        <begin position="194"/>
        <end position="215"/>
    </location>
</feature>
<dbReference type="OMA" id="DQPVGFN"/>
<keyword evidence="2" id="KW-0472">Membrane</keyword>
<proteinExistence type="predicted"/>
<dbReference type="PANTHER" id="PTHR28077">
    <property type="entry name" value="INOSITOL PHOSPHORYLCERAMIDE SYNTHASE REGULATORY SUBUNIT KEI1"/>
    <property type="match status" value="1"/>
</dbReference>
<dbReference type="RefSeq" id="XP_047764905.1">
    <property type="nucleotide sequence ID" value="XM_047910526.1"/>
</dbReference>
<keyword evidence="2" id="KW-1133">Transmembrane helix</keyword>
<dbReference type="GO" id="GO:0000139">
    <property type="term" value="C:Golgi membrane"/>
    <property type="evidence" value="ECO:0007669"/>
    <property type="project" value="TreeGrafter"/>
</dbReference>
<evidence type="ECO:0000313" key="3">
    <source>
        <dbReference type="EMBL" id="UJO20539.1"/>
    </source>
</evidence>
<feature type="transmembrane region" description="Helical" evidence="2">
    <location>
        <begin position="26"/>
        <end position="46"/>
    </location>
</feature>
<feature type="compositionally biased region" description="Basic and acidic residues" evidence="1">
    <location>
        <begin position="284"/>
        <end position="298"/>
    </location>
</feature>
<dbReference type="AlphaFoldDB" id="A0A9Q8PDN3"/>
<feature type="transmembrane region" description="Helical" evidence="2">
    <location>
        <begin position="88"/>
        <end position="113"/>
    </location>
</feature>